<dbReference type="PANTHER" id="PTHR33164:SF99">
    <property type="entry name" value="MARR FAMILY REGULATORY PROTEIN"/>
    <property type="match status" value="1"/>
</dbReference>
<comment type="caution">
    <text evidence="2">The sequence shown here is derived from an EMBL/GenBank/DDBJ whole genome shotgun (WGS) entry which is preliminary data.</text>
</comment>
<dbReference type="GO" id="GO:0003700">
    <property type="term" value="F:DNA-binding transcription factor activity"/>
    <property type="evidence" value="ECO:0007669"/>
    <property type="project" value="InterPro"/>
</dbReference>
<name>A0AAW5SUL4_9MYCO</name>
<dbReference type="EMBL" id="JACKVC010000006">
    <property type="protein sequence ID" value="MCV7386581.1"/>
    <property type="molecule type" value="Genomic_DNA"/>
</dbReference>
<dbReference type="PRINTS" id="PR00598">
    <property type="entry name" value="HTHMARR"/>
</dbReference>
<gene>
    <name evidence="2" type="ORF">H5P34_00780</name>
</gene>
<organism evidence="2 3">
    <name type="scientific">Mycolicibacterium porcinum</name>
    <dbReference type="NCBI Taxonomy" id="39693"/>
    <lineage>
        <taxon>Bacteria</taxon>
        <taxon>Bacillati</taxon>
        <taxon>Actinomycetota</taxon>
        <taxon>Actinomycetes</taxon>
        <taxon>Mycobacteriales</taxon>
        <taxon>Mycobacteriaceae</taxon>
        <taxon>Mycolicibacterium</taxon>
    </lineage>
</organism>
<dbReference type="InterPro" id="IPR036388">
    <property type="entry name" value="WH-like_DNA-bd_sf"/>
</dbReference>
<dbReference type="InterPro" id="IPR039422">
    <property type="entry name" value="MarR/SlyA-like"/>
</dbReference>
<reference evidence="2" key="2">
    <citation type="journal article" date="2022" name="BMC Genomics">
        <title>Comparative genome analysis of mycobacteria focusing on tRNA and non-coding RNA.</title>
        <authorList>
            <person name="Behra P.R.K."/>
            <person name="Pettersson B.M.F."/>
            <person name="Ramesh M."/>
            <person name="Das S."/>
            <person name="Dasgupta S."/>
            <person name="Kirsebom L.A."/>
        </authorList>
    </citation>
    <scope>NUCLEOTIDE SEQUENCE</scope>
    <source>
        <strain evidence="2">DSM 44242</strain>
    </source>
</reference>
<accession>A0AAW5SUL4</accession>
<evidence type="ECO:0000313" key="2">
    <source>
        <dbReference type="EMBL" id="MCV7386581.1"/>
    </source>
</evidence>
<dbReference type="PANTHER" id="PTHR33164">
    <property type="entry name" value="TRANSCRIPTIONAL REGULATOR, MARR FAMILY"/>
    <property type="match status" value="1"/>
</dbReference>
<dbReference type="Proteomes" id="UP001141659">
    <property type="component" value="Unassembled WGS sequence"/>
</dbReference>
<proteinExistence type="predicted"/>
<protein>
    <submittedName>
        <fullName evidence="2">MarR family transcriptional regulator</fullName>
    </submittedName>
</protein>
<feature type="domain" description="HTH marR-type" evidence="1">
    <location>
        <begin position="1"/>
        <end position="145"/>
    </location>
</feature>
<dbReference type="AlphaFoldDB" id="A0AAW5SUL4"/>
<reference evidence="2" key="1">
    <citation type="submission" date="2020-07" db="EMBL/GenBank/DDBJ databases">
        <authorList>
            <person name="Pettersson B.M.F."/>
            <person name="Behra P.R.K."/>
            <person name="Ramesh M."/>
            <person name="Das S."/>
            <person name="Dasgupta S."/>
            <person name="Kirsebom L.A."/>
        </authorList>
    </citation>
    <scope>NUCLEOTIDE SEQUENCE</scope>
    <source>
        <strain evidence="2">DSM 44242</strain>
    </source>
</reference>
<dbReference type="Gene3D" id="1.10.10.10">
    <property type="entry name" value="Winged helix-like DNA-binding domain superfamily/Winged helix DNA-binding domain"/>
    <property type="match status" value="1"/>
</dbReference>
<evidence type="ECO:0000313" key="3">
    <source>
        <dbReference type="Proteomes" id="UP001141659"/>
    </source>
</evidence>
<dbReference type="Pfam" id="PF12802">
    <property type="entry name" value="MarR_2"/>
    <property type="match status" value="1"/>
</dbReference>
<dbReference type="RefSeq" id="WP_036446477.1">
    <property type="nucleotide sequence ID" value="NZ_JACKVC010000006.1"/>
</dbReference>
<dbReference type="SMART" id="SM00347">
    <property type="entry name" value="HTH_MARR"/>
    <property type="match status" value="1"/>
</dbReference>
<dbReference type="PROSITE" id="PS50995">
    <property type="entry name" value="HTH_MARR_2"/>
    <property type="match status" value="1"/>
</dbReference>
<sequence>MARKLSSAQEQAWRPYIESSLRLETLLDERLKAATNLTLIDYHLLTMLANATDHRLRMSELAEKMVFSRSRITYQINSMTKRGLVLREPVPEDRRGYRAVLTATGAEALRIAVPLHSESVRELFFDHIKPDELDCVEKVFTRLHANLAQADQQPDDGKQTS</sequence>
<dbReference type="GO" id="GO:0006950">
    <property type="term" value="P:response to stress"/>
    <property type="evidence" value="ECO:0007669"/>
    <property type="project" value="TreeGrafter"/>
</dbReference>
<evidence type="ECO:0000259" key="1">
    <source>
        <dbReference type="PROSITE" id="PS50995"/>
    </source>
</evidence>
<dbReference type="InterPro" id="IPR036390">
    <property type="entry name" value="WH_DNA-bd_sf"/>
</dbReference>
<dbReference type="SUPFAM" id="SSF46785">
    <property type="entry name" value="Winged helix' DNA-binding domain"/>
    <property type="match status" value="1"/>
</dbReference>
<dbReference type="InterPro" id="IPR000835">
    <property type="entry name" value="HTH_MarR-typ"/>
</dbReference>